<reference evidence="2" key="1">
    <citation type="submission" date="2021-06" db="EMBL/GenBank/DDBJ databases">
        <authorList>
            <person name="Kallberg Y."/>
            <person name="Tangrot J."/>
            <person name="Rosling A."/>
        </authorList>
    </citation>
    <scope>NUCLEOTIDE SEQUENCE</scope>
    <source>
        <strain evidence="2">MT106</strain>
    </source>
</reference>
<dbReference type="GO" id="GO:0008168">
    <property type="term" value="F:methyltransferase activity"/>
    <property type="evidence" value="ECO:0007669"/>
    <property type="project" value="TreeGrafter"/>
</dbReference>
<dbReference type="OrthoDB" id="2013972at2759"/>
<dbReference type="EMBL" id="CAJVPL010001749">
    <property type="protein sequence ID" value="CAG8585951.1"/>
    <property type="molecule type" value="Genomic_DNA"/>
</dbReference>
<evidence type="ECO:0000259" key="1">
    <source>
        <dbReference type="Pfam" id="PF13649"/>
    </source>
</evidence>
<organism evidence="2 3">
    <name type="scientific">Ambispora gerdemannii</name>
    <dbReference type="NCBI Taxonomy" id="144530"/>
    <lineage>
        <taxon>Eukaryota</taxon>
        <taxon>Fungi</taxon>
        <taxon>Fungi incertae sedis</taxon>
        <taxon>Mucoromycota</taxon>
        <taxon>Glomeromycotina</taxon>
        <taxon>Glomeromycetes</taxon>
        <taxon>Archaeosporales</taxon>
        <taxon>Ambisporaceae</taxon>
        <taxon>Ambispora</taxon>
    </lineage>
</organism>
<dbReference type="SUPFAM" id="SSF53335">
    <property type="entry name" value="S-adenosyl-L-methionine-dependent methyltransferases"/>
    <property type="match status" value="1"/>
</dbReference>
<dbReference type="InterPro" id="IPR041698">
    <property type="entry name" value="Methyltransf_25"/>
</dbReference>
<accession>A0A9N9C2Y7</accession>
<feature type="domain" description="Methyltransferase" evidence="1">
    <location>
        <begin position="79"/>
        <end position="170"/>
    </location>
</feature>
<dbReference type="Gene3D" id="3.40.50.150">
    <property type="entry name" value="Vaccinia Virus protein VP39"/>
    <property type="match status" value="1"/>
</dbReference>
<keyword evidence="3" id="KW-1185">Reference proteome</keyword>
<evidence type="ECO:0000313" key="2">
    <source>
        <dbReference type="EMBL" id="CAG8585951.1"/>
    </source>
</evidence>
<dbReference type="CDD" id="cd02440">
    <property type="entry name" value="AdoMet_MTases"/>
    <property type="match status" value="1"/>
</dbReference>
<name>A0A9N9C2Y7_9GLOM</name>
<dbReference type="AlphaFoldDB" id="A0A9N9C2Y7"/>
<dbReference type="Proteomes" id="UP000789831">
    <property type="component" value="Unassembled WGS sequence"/>
</dbReference>
<evidence type="ECO:0000313" key="3">
    <source>
        <dbReference type="Proteomes" id="UP000789831"/>
    </source>
</evidence>
<comment type="caution">
    <text evidence="2">The sequence shown here is derived from an EMBL/GenBank/DDBJ whole genome shotgun (WGS) entry which is preliminary data.</text>
</comment>
<dbReference type="PANTHER" id="PTHR43591:SF24">
    <property type="entry name" value="2-METHOXY-6-POLYPRENYL-1,4-BENZOQUINOL METHYLASE, MITOCHONDRIAL"/>
    <property type="match status" value="1"/>
</dbReference>
<sequence length="290" mass="32746">MSGFSWKSLDNEQVHIACGPQIINSIDELTFQLFQYDELMKLDKNESTSSFFHDLNKEVWKSLTPPPISLLLKEGKSKILDIGCSSGAWILEMAQEFKESVLVGLDGKTAEFPKDTPSNAAFIECNVLDGIPFPENTFDYVHQSGMLSSYTTNEWRTIIYDIVRVLKPGGYVEISGLDFRYSKAGPVTKKIHRAYVTYIESKGKSYSIIPYLDGFLRDLNAIPDIKFDEQAVAIGTWGGNLGETMQQNHLNVYRDRAIAPNLASILEMNEQEYINHSRPIIVRMEVTADI</sequence>
<dbReference type="InterPro" id="IPR029063">
    <property type="entry name" value="SAM-dependent_MTases_sf"/>
</dbReference>
<gene>
    <name evidence="2" type="ORF">AGERDE_LOCUS8365</name>
</gene>
<dbReference type="PANTHER" id="PTHR43591">
    <property type="entry name" value="METHYLTRANSFERASE"/>
    <property type="match status" value="1"/>
</dbReference>
<dbReference type="Pfam" id="PF13649">
    <property type="entry name" value="Methyltransf_25"/>
    <property type="match status" value="1"/>
</dbReference>
<protein>
    <submittedName>
        <fullName evidence="2">330_t:CDS:1</fullName>
    </submittedName>
</protein>
<proteinExistence type="predicted"/>